<evidence type="ECO:0000256" key="1">
    <source>
        <dbReference type="ARBA" id="ARBA00004571"/>
    </source>
</evidence>
<dbReference type="InterPro" id="IPR000531">
    <property type="entry name" value="Beta-barrel_TonB"/>
</dbReference>
<comment type="subcellular location">
    <subcellularLocation>
        <location evidence="1 8">Cell outer membrane</location>
        <topology evidence="1 8">Multi-pass membrane protein</topology>
    </subcellularLocation>
</comment>
<evidence type="ECO:0000256" key="3">
    <source>
        <dbReference type="ARBA" id="ARBA00022452"/>
    </source>
</evidence>
<proteinExistence type="inferred from homology"/>
<evidence type="ECO:0000256" key="4">
    <source>
        <dbReference type="ARBA" id="ARBA00022692"/>
    </source>
</evidence>
<keyword evidence="13" id="KW-0675">Receptor</keyword>
<dbReference type="AlphaFoldDB" id="A0A3N4PQJ1"/>
<dbReference type="Gene3D" id="2.60.40.1120">
    <property type="entry name" value="Carboxypeptidase-like, regulatory domain"/>
    <property type="match status" value="1"/>
</dbReference>
<keyword evidence="2 8" id="KW-0813">Transport</keyword>
<evidence type="ECO:0000259" key="11">
    <source>
        <dbReference type="Pfam" id="PF00593"/>
    </source>
</evidence>
<feature type="region of interest" description="Disordered" evidence="10">
    <location>
        <begin position="827"/>
        <end position="847"/>
    </location>
</feature>
<keyword evidence="5 9" id="KW-0798">TonB box</keyword>
<dbReference type="FunFam" id="2.170.130.10:FF:000003">
    <property type="entry name" value="SusC/RagA family TonB-linked outer membrane protein"/>
    <property type="match status" value="1"/>
</dbReference>
<keyword evidence="6 8" id="KW-0472">Membrane</keyword>
<keyword evidence="4 8" id="KW-0812">Transmembrane</keyword>
<comment type="caution">
    <text evidence="13">The sequence shown here is derived from an EMBL/GenBank/DDBJ whole genome shotgun (WGS) entry which is preliminary data.</text>
</comment>
<protein>
    <submittedName>
        <fullName evidence="13">TonB-dependent receptor</fullName>
    </submittedName>
</protein>
<evidence type="ECO:0000259" key="12">
    <source>
        <dbReference type="Pfam" id="PF07715"/>
    </source>
</evidence>
<dbReference type="Pfam" id="PF07715">
    <property type="entry name" value="Plug"/>
    <property type="match status" value="1"/>
</dbReference>
<evidence type="ECO:0000313" key="13">
    <source>
        <dbReference type="EMBL" id="RPE08999.1"/>
    </source>
</evidence>
<keyword evidence="7 8" id="KW-0998">Cell outer membrane</keyword>
<name>A0A3N4PQJ1_9BACT</name>
<evidence type="ECO:0000256" key="10">
    <source>
        <dbReference type="SAM" id="MobiDB-lite"/>
    </source>
</evidence>
<dbReference type="Gene3D" id="2.40.170.20">
    <property type="entry name" value="TonB-dependent receptor, beta-barrel domain"/>
    <property type="match status" value="1"/>
</dbReference>
<feature type="domain" description="TonB-dependent receptor-like beta-barrel" evidence="11">
    <location>
        <begin position="432"/>
        <end position="852"/>
    </location>
</feature>
<organism evidence="13 14">
    <name type="scientific">Chitinophaga lutea</name>
    <dbReference type="NCBI Taxonomy" id="2488634"/>
    <lineage>
        <taxon>Bacteria</taxon>
        <taxon>Pseudomonadati</taxon>
        <taxon>Bacteroidota</taxon>
        <taxon>Chitinophagia</taxon>
        <taxon>Chitinophagales</taxon>
        <taxon>Chitinophagaceae</taxon>
        <taxon>Chitinophaga</taxon>
    </lineage>
</organism>
<dbReference type="PROSITE" id="PS52016">
    <property type="entry name" value="TONB_DEPENDENT_REC_3"/>
    <property type="match status" value="1"/>
</dbReference>
<dbReference type="InterPro" id="IPR036942">
    <property type="entry name" value="Beta-barrel_TonB_sf"/>
</dbReference>
<dbReference type="NCBIfam" id="TIGR04056">
    <property type="entry name" value="OMP_RagA_SusC"/>
    <property type="match status" value="1"/>
</dbReference>
<keyword evidence="3 8" id="KW-1134">Transmembrane beta strand</keyword>
<dbReference type="InterPro" id="IPR012910">
    <property type="entry name" value="Plug_dom"/>
</dbReference>
<dbReference type="InterPro" id="IPR039426">
    <property type="entry name" value="TonB-dep_rcpt-like"/>
</dbReference>
<sequence>MKNIILIFTWVFSLLFFEHAMSQTIAVKGRVTDGNQPLPGVSVKIKNTSTGTVTNANGEFSLNAAGTDILIFTFVGYRVREVPVGGRAVINETLSATDSQLGEVVVVGYGVQKKVTTTGAIASVTGKDLVKAPVAGISNALVGLASGITAVQNSGEFGSDKATILIRGMATLNASGRGPLIMIDGVERETYNNLDPNEIETINILKDASATAVFGVRGANGVILITTRQGKVGKPQINVTSNLAAIQPTVLPELLTSYDYALLRNEAQRNMGLAPSFTDEDIRLYRTGEDPVFHPSKNWIRELVKPFSFQQSYNANISGGTEKLRYFTSLGYFNQSGGYHQPEQDFGFPYKHTYDKYNIRMNFDFNPVKELNIAVKLGNQITNNTIPNGGAWGAFDKAATQPPMTSPGFVDGKYIEKINGLPAGVPNFNPWGQAGPTSTGGAFITEDYSSTLNTNLAISYDLHRITPGLSVRAMGSYDSYYLKNAVRRKYFPAYTITRDPVDPAKYTMYRSTDGGPYYNLSEGVAESNKWRKLYTEAAIDYKRTFGRHTVTGLVLGNFQRGHYPSMQFGLPTTYLGLVSRVTYDYKNRYLAEFNMGYNGSENFPENSRFGFFPAVSLGWVVTEEAFLPKNDVLTFLKIRGSYGEVGNDKIGGDRYLYLNGPYALNNGGYQAVVFGEAGTNMSRFNMYREGKLGNPDVTWERARKMNIGAEIKLLRDRLSFTGDYFQEKRDNILWVLSTVPELVAVPLPPANIGKVENRGYEVELGWNDRAGALTYWAKGSYSFARNKIIFQDEPTKAHEWMQRTGRRMGQYFGLTFEGFYNTQAEIDDPKRPKSEWEGTGLKPGDMKYKDLNGDGRINSNDMGPVGFSDWPEIAYSISAGASCKGFDFSVLFQGTENVSVSFSSSAAYPFTASWGSAQQWHLERWTPERYAAGEKITFPRVELSPDRQHNYQPSSFWVQDASYIRLKNAEIGYRFSSGALRRIGLQSMRVYLSGNNLITWTSMKYAKDPDARELWGRVYPSMRVYNGGVNFQF</sequence>
<evidence type="ECO:0000256" key="9">
    <source>
        <dbReference type="RuleBase" id="RU003357"/>
    </source>
</evidence>
<dbReference type="InterPro" id="IPR023997">
    <property type="entry name" value="TonB-dep_OMP_SusC/RagA_CS"/>
</dbReference>
<evidence type="ECO:0000256" key="6">
    <source>
        <dbReference type="ARBA" id="ARBA00023136"/>
    </source>
</evidence>
<keyword evidence="14" id="KW-1185">Reference proteome</keyword>
<dbReference type="InterPro" id="IPR023996">
    <property type="entry name" value="TonB-dep_OMP_SusC/RagA"/>
</dbReference>
<dbReference type="Pfam" id="PF00593">
    <property type="entry name" value="TonB_dep_Rec_b-barrel"/>
    <property type="match status" value="1"/>
</dbReference>
<evidence type="ECO:0000313" key="14">
    <source>
        <dbReference type="Proteomes" id="UP000278351"/>
    </source>
</evidence>
<dbReference type="RefSeq" id="WP_123848000.1">
    <property type="nucleotide sequence ID" value="NZ_RPDH01000002.1"/>
</dbReference>
<evidence type="ECO:0000256" key="8">
    <source>
        <dbReference type="PROSITE-ProRule" id="PRU01360"/>
    </source>
</evidence>
<gene>
    <name evidence="13" type="ORF">EGT74_18480</name>
</gene>
<dbReference type="SUPFAM" id="SSF56935">
    <property type="entry name" value="Porins"/>
    <property type="match status" value="1"/>
</dbReference>
<dbReference type="Gene3D" id="2.170.130.10">
    <property type="entry name" value="TonB-dependent receptor, plug domain"/>
    <property type="match status" value="1"/>
</dbReference>
<dbReference type="SUPFAM" id="SSF49464">
    <property type="entry name" value="Carboxypeptidase regulatory domain-like"/>
    <property type="match status" value="1"/>
</dbReference>
<dbReference type="Pfam" id="PF13715">
    <property type="entry name" value="CarbopepD_reg_2"/>
    <property type="match status" value="1"/>
</dbReference>
<evidence type="ECO:0000256" key="5">
    <source>
        <dbReference type="ARBA" id="ARBA00023077"/>
    </source>
</evidence>
<dbReference type="Proteomes" id="UP000278351">
    <property type="component" value="Unassembled WGS sequence"/>
</dbReference>
<accession>A0A3N4PQJ1</accession>
<evidence type="ECO:0000256" key="7">
    <source>
        <dbReference type="ARBA" id="ARBA00023237"/>
    </source>
</evidence>
<feature type="compositionally biased region" description="Basic and acidic residues" evidence="10">
    <location>
        <begin position="827"/>
        <end position="836"/>
    </location>
</feature>
<dbReference type="OrthoDB" id="9768177at2"/>
<comment type="similarity">
    <text evidence="8 9">Belongs to the TonB-dependent receptor family.</text>
</comment>
<dbReference type="InterPro" id="IPR008969">
    <property type="entry name" value="CarboxyPept-like_regulatory"/>
</dbReference>
<dbReference type="EMBL" id="RPDH01000002">
    <property type="protein sequence ID" value="RPE08999.1"/>
    <property type="molecule type" value="Genomic_DNA"/>
</dbReference>
<feature type="domain" description="TonB-dependent receptor plug" evidence="12">
    <location>
        <begin position="114"/>
        <end position="222"/>
    </location>
</feature>
<reference evidence="13 14" key="1">
    <citation type="submission" date="2018-11" db="EMBL/GenBank/DDBJ databases">
        <title>Chitinophaga lutea sp.nov., isolate from arsenic contaminated soil.</title>
        <authorList>
            <person name="Zong Y."/>
        </authorList>
    </citation>
    <scope>NUCLEOTIDE SEQUENCE [LARGE SCALE GENOMIC DNA]</scope>
    <source>
        <strain evidence="13 14">ZY74</strain>
    </source>
</reference>
<dbReference type="InterPro" id="IPR037066">
    <property type="entry name" value="Plug_dom_sf"/>
</dbReference>
<evidence type="ECO:0000256" key="2">
    <source>
        <dbReference type="ARBA" id="ARBA00022448"/>
    </source>
</evidence>
<dbReference type="NCBIfam" id="TIGR04057">
    <property type="entry name" value="SusC_RagA_signa"/>
    <property type="match status" value="1"/>
</dbReference>
<dbReference type="GO" id="GO:0009279">
    <property type="term" value="C:cell outer membrane"/>
    <property type="evidence" value="ECO:0007669"/>
    <property type="project" value="UniProtKB-SubCell"/>
</dbReference>